<evidence type="ECO:0000256" key="2">
    <source>
        <dbReference type="ARBA" id="ARBA00022857"/>
    </source>
</evidence>
<evidence type="ECO:0008006" key="6">
    <source>
        <dbReference type="Google" id="ProtNLM"/>
    </source>
</evidence>
<protein>
    <recommendedName>
        <fullName evidence="6">NmrA-like domain-containing protein</fullName>
    </recommendedName>
</protein>
<dbReference type="Gene3D" id="3.40.50.720">
    <property type="entry name" value="NAD(P)-binding Rossmann-like Domain"/>
    <property type="match status" value="1"/>
</dbReference>
<dbReference type="SUPFAM" id="SSF51735">
    <property type="entry name" value="NAD(P)-binding Rossmann-fold domains"/>
    <property type="match status" value="1"/>
</dbReference>
<evidence type="ECO:0000313" key="5">
    <source>
        <dbReference type="Proteomes" id="UP001147747"/>
    </source>
</evidence>
<keyword evidence="2" id="KW-0521">NADP</keyword>
<evidence type="ECO:0000256" key="1">
    <source>
        <dbReference type="ARBA" id="ARBA00005725"/>
    </source>
</evidence>
<name>A0A9X0BB61_9EURO</name>
<keyword evidence="5" id="KW-1185">Reference proteome</keyword>
<accession>A0A9X0BB61</accession>
<keyword evidence="3" id="KW-0560">Oxidoreductase</keyword>
<proteinExistence type="inferred from homology"/>
<dbReference type="PANTHER" id="PTHR47706:SF4">
    <property type="entry name" value="NMRA-LIKE DOMAIN-CONTAINING PROTEIN"/>
    <property type="match status" value="1"/>
</dbReference>
<dbReference type="EMBL" id="JAPZBU010000005">
    <property type="protein sequence ID" value="KAJ5403376.1"/>
    <property type="molecule type" value="Genomic_DNA"/>
</dbReference>
<dbReference type="InterPro" id="IPR036291">
    <property type="entry name" value="NAD(P)-bd_dom_sf"/>
</dbReference>
<reference evidence="4" key="1">
    <citation type="submission" date="2022-12" db="EMBL/GenBank/DDBJ databases">
        <authorList>
            <person name="Petersen C."/>
        </authorList>
    </citation>
    <scope>NUCLEOTIDE SEQUENCE</scope>
    <source>
        <strain evidence="4">IBT 29677</strain>
    </source>
</reference>
<reference evidence="4" key="2">
    <citation type="journal article" date="2023" name="IMA Fungus">
        <title>Comparative genomic study of the Penicillium genus elucidates a diverse pangenome and 15 lateral gene transfer events.</title>
        <authorList>
            <person name="Petersen C."/>
            <person name="Sorensen T."/>
            <person name="Nielsen M.R."/>
            <person name="Sondergaard T.E."/>
            <person name="Sorensen J.L."/>
            <person name="Fitzpatrick D.A."/>
            <person name="Frisvad J.C."/>
            <person name="Nielsen K.L."/>
        </authorList>
    </citation>
    <scope>NUCLEOTIDE SEQUENCE</scope>
    <source>
        <strain evidence="4">IBT 29677</strain>
    </source>
</reference>
<evidence type="ECO:0000313" key="4">
    <source>
        <dbReference type="EMBL" id="KAJ5403376.1"/>
    </source>
</evidence>
<organism evidence="4 5">
    <name type="scientific">Penicillium cosmopolitanum</name>
    <dbReference type="NCBI Taxonomy" id="1131564"/>
    <lineage>
        <taxon>Eukaryota</taxon>
        <taxon>Fungi</taxon>
        <taxon>Dikarya</taxon>
        <taxon>Ascomycota</taxon>
        <taxon>Pezizomycotina</taxon>
        <taxon>Eurotiomycetes</taxon>
        <taxon>Eurotiomycetidae</taxon>
        <taxon>Eurotiales</taxon>
        <taxon>Aspergillaceae</taxon>
        <taxon>Penicillium</taxon>
    </lineage>
</organism>
<comment type="caution">
    <text evidence="4">The sequence shown here is derived from an EMBL/GenBank/DDBJ whole genome shotgun (WGS) entry which is preliminary data.</text>
</comment>
<dbReference type="RefSeq" id="XP_056490618.1">
    <property type="nucleotide sequence ID" value="XM_056627884.1"/>
</dbReference>
<gene>
    <name evidence="4" type="ORF">N7509_003247</name>
</gene>
<dbReference type="Proteomes" id="UP001147747">
    <property type="component" value="Unassembled WGS sequence"/>
</dbReference>
<comment type="similarity">
    <text evidence="1">Belongs to the NmrA-type oxidoreductase family. Isoflavone reductase subfamily.</text>
</comment>
<evidence type="ECO:0000256" key="3">
    <source>
        <dbReference type="ARBA" id="ARBA00023002"/>
    </source>
</evidence>
<dbReference type="GO" id="GO:0016491">
    <property type="term" value="F:oxidoreductase activity"/>
    <property type="evidence" value="ECO:0007669"/>
    <property type="project" value="UniProtKB-KW"/>
</dbReference>
<sequence>MVQDIPTEKTAPGITWKITTYQDKDQLVEALHGVHTVLSFLVTQEDPASIAQKNLIDAAIQAGVLEYTLFQPGTFVNYLTHPYQSAKHLHSMELFFDFENRRAIFIDDGDNDRMSFITVEDFTKVIVQAVEFDGEWPVIGGIRGTDISIGNLIALGEKVRATHDGAYSVSDEWNRLLPSFQPAPIEEFLAKSWHGKP</sequence>
<dbReference type="OrthoDB" id="10000533at2759"/>
<dbReference type="PANTHER" id="PTHR47706">
    <property type="entry name" value="NMRA-LIKE FAMILY PROTEIN"/>
    <property type="match status" value="1"/>
</dbReference>
<dbReference type="AlphaFoldDB" id="A0A9X0BB61"/>
<dbReference type="GeneID" id="81366864"/>
<dbReference type="InterPro" id="IPR051609">
    <property type="entry name" value="NmrA/Isoflavone_reductase-like"/>
</dbReference>